<keyword evidence="4 5" id="KW-0472">Membrane</keyword>
<evidence type="ECO:0000259" key="6">
    <source>
        <dbReference type="PROSITE" id="PS50801"/>
    </source>
</evidence>
<proteinExistence type="predicted"/>
<gene>
    <name evidence="7" type="ORF">L9F63_025033</name>
</gene>
<keyword evidence="3 5" id="KW-1133">Transmembrane helix</keyword>
<dbReference type="InterPro" id="IPR001902">
    <property type="entry name" value="SLC26A/SulP_fam"/>
</dbReference>
<dbReference type="Gene3D" id="3.30.750.24">
    <property type="entry name" value="STAS domain"/>
    <property type="match status" value="1"/>
</dbReference>
<reference evidence="7" key="2">
    <citation type="submission" date="2023-05" db="EMBL/GenBank/DDBJ databases">
        <authorList>
            <person name="Fouks B."/>
        </authorList>
    </citation>
    <scope>NUCLEOTIDE SEQUENCE</scope>
    <source>
        <strain evidence="7">Stay&amp;Tobe</strain>
        <tissue evidence="7">Testes</tissue>
    </source>
</reference>
<protein>
    <recommendedName>
        <fullName evidence="6">STAS domain-containing protein</fullName>
    </recommendedName>
</protein>
<evidence type="ECO:0000256" key="5">
    <source>
        <dbReference type="SAM" id="Phobius"/>
    </source>
</evidence>
<dbReference type="Pfam" id="PF01740">
    <property type="entry name" value="STAS"/>
    <property type="match status" value="1"/>
</dbReference>
<feature type="domain" description="STAS" evidence="6">
    <location>
        <begin position="209"/>
        <end position="322"/>
    </location>
</feature>
<feature type="transmembrane region" description="Helical" evidence="5">
    <location>
        <begin position="94"/>
        <end position="112"/>
    </location>
</feature>
<dbReference type="AlphaFoldDB" id="A0AAD7ZD35"/>
<dbReference type="PANTHER" id="PTHR11814">
    <property type="entry name" value="SULFATE TRANSPORTER"/>
    <property type="match status" value="1"/>
</dbReference>
<dbReference type="Proteomes" id="UP001233999">
    <property type="component" value="Unassembled WGS sequence"/>
</dbReference>
<comment type="subcellular location">
    <subcellularLocation>
        <location evidence="1">Membrane</location>
        <topology evidence="1">Multi-pass membrane protein</topology>
    </subcellularLocation>
</comment>
<dbReference type="PROSITE" id="PS50801">
    <property type="entry name" value="STAS"/>
    <property type="match status" value="1"/>
</dbReference>
<evidence type="ECO:0000256" key="2">
    <source>
        <dbReference type="ARBA" id="ARBA00022692"/>
    </source>
</evidence>
<dbReference type="InterPro" id="IPR011547">
    <property type="entry name" value="SLC26A/SulP_dom"/>
</dbReference>
<evidence type="ECO:0000256" key="3">
    <source>
        <dbReference type="ARBA" id="ARBA00022989"/>
    </source>
</evidence>
<feature type="transmembrane region" description="Helical" evidence="5">
    <location>
        <begin position="59"/>
        <end position="82"/>
    </location>
</feature>
<evidence type="ECO:0000313" key="7">
    <source>
        <dbReference type="EMBL" id="KAJ9578107.1"/>
    </source>
</evidence>
<evidence type="ECO:0000256" key="4">
    <source>
        <dbReference type="ARBA" id="ARBA00023136"/>
    </source>
</evidence>
<dbReference type="Pfam" id="PF00916">
    <property type="entry name" value="Sulfate_transp"/>
    <property type="match status" value="1"/>
</dbReference>
<name>A0AAD7ZD35_DIPPU</name>
<dbReference type="CDD" id="cd07042">
    <property type="entry name" value="STAS_SulP_like_sulfate_transporter"/>
    <property type="match status" value="1"/>
</dbReference>
<dbReference type="GO" id="GO:0055085">
    <property type="term" value="P:transmembrane transport"/>
    <property type="evidence" value="ECO:0007669"/>
    <property type="project" value="InterPro"/>
</dbReference>
<dbReference type="GO" id="GO:0016020">
    <property type="term" value="C:membrane"/>
    <property type="evidence" value="ECO:0007669"/>
    <property type="project" value="UniProtKB-SubCell"/>
</dbReference>
<dbReference type="InterPro" id="IPR002645">
    <property type="entry name" value="STAS_dom"/>
</dbReference>
<comment type="caution">
    <text evidence="7">The sequence shown here is derived from an EMBL/GenBank/DDBJ whole genome shotgun (WGS) entry which is preliminary data.</text>
</comment>
<feature type="non-terminal residue" evidence="7">
    <location>
        <position position="365"/>
    </location>
</feature>
<dbReference type="EMBL" id="JASPKZ010009009">
    <property type="protein sequence ID" value="KAJ9578107.1"/>
    <property type="molecule type" value="Genomic_DNA"/>
</dbReference>
<feature type="transmembrane region" description="Helical" evidence="5">
    <location>
        <begin position="119"/>
        <end position="136"/>
    </location>
</feature>
<sequence length="365" mass="39926">MNSLQVTSLPMPEPPPFALIPNLLVDGLVIAIVAFSVNMSMASIFARKLNYSIDANQELIASGASNVLGSFFSCLPFAASLSRSLIQQTVGGKSQLASIVSCIFLLLVLLLVGPFFEPLPNCVLSSIIVVALKGMFMQVRDFPAAWKLSPFDGMIWLTTFVAVILLDIDYGLGLGVALSLTCVLIMGQRPQVCRLGQVPSTQIYLDINRYQAALEIPGIRIVQVAGGLHFANKEHVRRKVYRLVGDTTVSESMDSKLRSTSADNCYEKKEINGDAAALMVENKVSCVILDMMSVCFVDPSAIKTLISMYKDFKSKDVLFSLADCSVTQSVHERMGCPDDFFDEFTCSQVYPSVHDACFANQENIR</sequence>
<reference evidence="7" key="1">
    <citation type="journal article" date="2023" name="IScience">
        <title>Live-bearing cockroach genome reveals convergent evolutionary mechanisms linked to viviparity in insects and beyond.</title>
        <authorList>
            <person name="Fouks B."/>
            <person name="Harrison M.C."/>
            <person name="Mikhailova A.A."/>
            <person name="Marchal E."/>
            <person name="English S."/>
            <person name="Carruthers M."/>
            <person name="Jennings E.C."/>
            <person name="Chiamaka E.L."/>
            <person name="Frigard R.A."/>
            <person name="Pippel M."/>
            <person name="Attardo G.M."/>
            <person name="Benoit J.B."/>
            <person name="Bornberg-Bauer E."/>
            <person name="Tobe S.S."/>
        </authorList>
    </citation>
    <scope>NUCLEOTIDE SEQUENCE</scope>
    <source>
        <strain evidence="7">Stay&amp;Tobe</strain>
    </source>
</reference>
<accession>A0AAD7ZD35</accession>
<dbReference type="InterPro" id="IPR036513">
    <property type="entry name" value="STAS_dom_sf"/>
</dbReference>
<feature type="transmembrane region" description="Helical" evidence="5">
    <location>
        <begin position="20"/>
        <end position="38"/>
    </location>
</feature>
<evidence type="ECO:0000256" key="1">
    <source>
        <dbReference type="ARBA" id="ARBA00004141"/>
    </source>
</evidence>
<feature type="transmembrane region" description="Helical" evidence="5">
    <location>
        <begin position="156"/>
        <end position="185"/>
    </location>
</feature>
<keyword evidence="2 5" id="KW-0812">Transmembrane</keyword>
<evidence type="ECO:0000313" key="8">
    <source>
        <dbReference type="Proteomes" id="UP001233999"/>
    </source>
</evidence>
<dbReference type="SUPFAM" id="SSF52091">
    <property type="entry name" value="SpoIIaa-like"/>
    <property type="match status" value="1"/>
</dbReference>
<keyword evidence="8" id="KW-1185">Reference proteome</keyword>
<organism evidence="7 8">
    <name type="scientific">Diploptera punctata</name>
    <name type="common">Pacific beetle cockroach</name>
    <dbReference type="NCBI Taxonomy" id="6984"/>
    <lineage>
        <taxon>Eukaryota</taxon>
        <taxon>Metazoa</taxon>
        <taxon>Ecdysozoa</taxon>
        <taxon>Arthropoda</taxon>
        <taxon>Hexapoda</taxon>
        <taxon>Insecta</taxon>
        <taxon>Pterygota</taxon>
        <taxon>Neoptera</taxon>
        <taxon>Polyneoptera</taxon>
        <taxon>Dictyoptera</taxon>
        <taxon>Blattodea</taxon>
        <taxon>Blaberoidea</taxon>
        <taxon>Blaberidae</taxon>
        <taxon>Diplopterinae</taxon>
        <taxon>Diploptera</taxon>
    </lineage>
</organism>